<dbReference type="Gene3D" id="3.80.10.10">
    <property type="entry name" value="Ribonuclease Inhibitor"/>
    <property type="match status" value="1"/>
</dbReference>
<reference evidence="1" key="2">
    <citation type="journal article" date="2007" name="Science">
        <title>Draft genome sequence of the sexually transmitted pathogen Trichomonas vaginalis.</title>
        <authorList>
            <person name="Carlton J.M."/>
            <person name="Hirt R.P."/>
            <person name="Silva J.C."/>
            <person name="Delcher A.L."/>
            <person name="Schatz M."/>
            <person name="Zhao Q."/>
            <person name="Wortman J.R."/>
            <person name="Bidwell S.L."/>
            <person name="Alsmark U.C.M."/>
            <person name="Besteiro S."/>
            <person name="Sicheritz-Ponten T."/>
            <person name="Noel C.J."/>
            <person name="Dacks J.B."/>
            <person name="Foster P.G."/>
            <person name="Simillion C."/>
            <person name="Van de Peer Y."/>
            <person name="Miranda-Saavedra D."/>
            <person name="Barton G.J."/>
            <person name="Westrop G.D."/>
            <person name="Mueller S."/>
            <person name="Dessi D."/>
            <person name="Fiori P.L."/>
            <person name="Ren Q."/>
            <person name="Paulsen I."/>
            <person name="Zhang H."/>
            <person name="Bastida-Corcuera F.D."/>
            <person name="Simoes-Barbosa A."/>
            <person name="Brown M.T."/>
            <person name="Hayes R.D."/>
            <person name="Mukherjee M."/>
            <person name="Okumura C.Y."/>
            <person name="Schneider R."/>
            <person name="Smith A.J."/>
            <person name="Vanacova S."/>
            <person name="Villalvazo M."/>
            <person name="Haas B.J."/>
            <person name="Pertea M."/>
            <person name="Feldblyum T.V."/>
            <person name="Utterback T.R."/>
            <person name="Shu C.L."/>
            <person name="Osoegawa K."/>
            <person name="de Jong P.J."/>
            <person name="Hrdy I."/>
            <person name="Horvathova L."/>
            <person name="Zubacova Z."/>
            <person name="Dolezal P."/>
            <person name="Malik S.B."/>
            <person name="Logsdon J.M. Jr."/>
            <person name="Henze K."/>
            <person name="Gupta A."/>
            <person name="Wang C.C."/>
            <person name="Dunne R.L."/>
            <person name="Upcroft J.A."/>
            <person name="Upcroft P."/>
            <person name="White O."/>
            <person name="Salzberg S.L."/>
            <person name="Tang P."/>
            <person name="Chiu C.-H."/>
            <person name="Lee Y.-S."/>
            <person name="Embley T.M."/>
            <person name="Coombs G.H."/>
            <person name="Mottram J.C."/>
            <person name="Tachezy J."/>
            <person name="Fraser-Liggett C.M."/>
            <person name="Johnson P.J."/>
        </authorList>
    </citation>
    <scope>NUCLEOTIDE SEQUENCE [LARGE SCALE GENOMIC DNA]</scope>
    <source>
        <strain evidence="1">G3</strain>
    </source>
</reference>
<dbReference type="EMBL" id="DS113483">
    <property type="protein sequence ID" value="EAY04158.1"/>
    <property type="molecule type" value="Genomic_DNA"/>
</dbReference>
<dbReference type="PANTHER" id="PTHR45661">
    <property type="entry name" value="SURFACE ANTIGEN"/>
    <property type="match status" value="1"/>
</dbReference>
<sequence length="291" mass="32981">MGTTSFASSLIENVILPPNLVEISGWSFTICTNLCNITIPKFVSKISEAAFVDCLKLSLFISESPNFVVFNGVLYDQYFTTLYGAPCNYNFTDLVPTVKYISDARGFSSCSFEEFILKNKIEKAGSFLFRSCYNLKRVDLSCGIFKRIEYTAFSWCYNLVELKLPNTVETFSYVLFSGTRKLTSLTLPTNLKTIHARAFENSFITDIKYCGFYDVPYVLPAGMNVHVTHLYSGGQTFAGISISDNNFICENDFCPNSFLLLPIIKTNQCNYQFYTFPFSLYFISLIQITIT</sequence>
<evidence type="ECO:0000313" key="1">
    <source>
        <dbReference type="EMBL" id="EAY04158.1"/>
    </source>
</evidence>
<dbReference type="InParanoid" id="A2ET42"/>
<proteinExistence type="predicted"/>
<organism evidence="1 2">
    <name type="scientific">Trichomonas vaginalis (strain ATCC PRA-98 / G3)</name>
    <dbReference type="NCBI Taxonomy" id="412133"/>
    <lineage>
        <taxon>Eukaryota</taxon>
        <taxon>Metamonada</taxon>
        <taxon>Parabasalia</taxon>
        <taxon>Trichomonadida</taxon>
        <taxon>Trichomonadidae</taxon>
        <taxon>Trichomonas</taxon>
    </lineage>
</organism>
<dbReference type="SMR" id="A2ET42"/>
<name>A2ET42_TRIV3</name>
<gene>
    <name evidence="1" type="ORF">TVAG_009650</name>
</gene>
<dbReference type="InterPro" id="IPR026906">
    <property type="entry name" value="LRR_5"/>
</dbReference>
<dbReference type="PANTHER" id="PTHR45661:SF3">
    <property type="entry name" value="IG-LIKE DOMAIN-CONTAINING PROTEIN"/>
    <property type="match status" value="1"/>
</dbReference>
<keyword evidence="2" id="KW-1185">Reference proteome</keyword>
<evidence type="ECO:0008006" key="3">
    <source>
        <dbReference type="Google" id="ProtNLM"/>
    </source>
</evidence>
<evidence type="ECO:0000313" key="2">
    <source>
        <dbReference type="Proteomes" id="UP000001542"/>
    </source>
</evidence>
<dbReference type="KEGG" id="tva:4762008"/>
<dbReference type="Pfam" id="PF13306">
    <property type="entry name" value="LRR_5"/>
    <property type="match status" value="2"/>
</dbReference>
<dbReference type="VEuPathDB" id="TrichDB:TVAG_009650"/>
<dbReference type="AlphaFoldDB" id="A2ET42"/>
<dbReference type="SUPFAM" id="SSF52058">
    <property type="entry name" value="L domain-like"/>
    <property type="match status" value="1"/>
</dbReference>
<dbReference type="RefSeq" id="XP_001316381.1">
    <property type="nucleotide sequence ID" value="XM_001316346.1"/>
</dbReference>
<dbReference type="InterPro" id="IPR053139">
    <property type="entry name" value="Surface_bspA-like"/>
</dbReference>
<protein>
    <recommendedName>
        <fullName evidence="3">Surface antigen BspA-like</fullName>
    </recommendedName>
</protein>
<dbReference type="VEuPathDB" id="TrichDB:TVAGG3_0468190"/>
<reference evidence="1" key="1">
    <citation type="submission" date="2006-10" db="EMBL/GenBank/DDBJ databases">
        <authorList>
            <person name="Amadeo P."/>
            <person name="Zhao Q."/>
            <person name="Wortman J."/>
            <person name="Fraser-Liggett C."/>
            <person name="Carlton J."/>
        </authorList>
    </citation>
    <scope>NUCLEOTIDE SEQUENCE</scope>
    <source>
        <strain evidence="1">G3</strain>
    </source>
</reference>
<dbReference type="InterPro" id="IPR032675">
    <property type="entry name" value="LRR_dom_sf"/>
</dbReference>
<dbReference type="Proteomes" id="UP000001542">
    <property type="component" value="Unassembled WGS sequence"/>
</dbReference>
<dbReference type="STRING" id="5722.A2ET42"/>
<accession>A2ET42</accession>